<dbReference type="RefSeq" id="WP_261200864.1">
    <property type="nucleotide sequence ID" value="NZ_JAMXFA010000048.1"/>
</dbReference>
<dbReference type="SUPFAM" id="SSF46785">
    <property type="entry name" value="Winged helix' DNA-binding domain"/>
    <property type="match status" value="1"/>
</dbReference>
<keyword evidence="7" id="KW-1185">Reference proteome</keyword>
<evidence type="ECO:0000259" key="4">
    <source>
        <dbReference type="Pfam" id="PF00891"/>
    </source>
</evidence>
<evidence type="ECO:0000256" key="2">
    <source>
        <dbReference type="ARBA" id="ARBA00022679"/>
    </source>
</evidence>
<proteinExistence type="predicted"/>
<dbReference type="Pfam" id="PF00891">
    <property type="entry name" value="Methyltransf_2"/>
    <property type="match status" value="1"/>
</dbReference>
<gene>
    <name evidence="6" type="ORF">NG792_24670</name>
</gene>
<dbReference type="PANTHER" id="PTHR43712">
    <property type="entry name" value="PUTATIVE (AFU_ORTHOLOGUE AFUA_4G14580)-RELATED"/>
    <property type="match status" value="1"/>
</dbReference>
<dbReference type="PIRSF" id="PIRSF005739">
    <property type="entry name" value="O-mtase"/>
    <property type="match status" value="1"/>
</dbReference>
<evidence type="ECO:0000256" key="3">
    <source>
        <dbReference type="ARBA" id="ARBA00022691"/>
    </source>
</evidence>
<dbReference type="InterPro" id="IPR036388">
    <property type="entry name" value="WH-like_DNA-bd_sf"/>
</dbReference>
<dbReference type="InterPro" id="IPR001077">
    <property type="entry name" value="COMT_C"/>
</dbReference>
<feature type="domain" description="O-methyltransferase C-terminal" evidence="4">
    <location>
        <begin position="128"/>
        <end position="313"/>
    </location>
</feature>
<dbReference type="EMBL" id="JAMXFA010000048">
    <property type="protein sequence ID" value="MCT7980925.1"/>
    <property type="molecule type" value="Genomic_DNA"/>
</dbReference>
<reference evidence="6 7" key="1">
    <citation type="journal article" date="2022" name="Front. Microbiol.">
        <title>High genomic differentiation and limited gene flow indicate recent cryptic speciation within the genus Laspinema (cyanobacteria).</title>
        <authorList>
            <person name="Stanojkovic A."/>
            <person name="Skoupy S."/>
            <person name="Skaloud P."/>
            <person name="Dvorak P."/>
        </authorList>
    </citation>
    <scope>NUCLEOTIDE SEQUENCE [LARGE SCALE GENOMIC DNA]</scope>
    <source>
        <strain evidence="6 7">D3b</strain>
    </source>
</reference>
<feature type="domain" description="O-methyltransferase dimerisation" evidence="5">
    <location>
        <begin position="10"/>
        <end position="85"/>
    </location>
</feature>
<comment type="caution">
    <text evidence="6">The sequence shown here is derived from an EMBL/GenBank/DDBJ whole genome shotgun (WGS) entry which is preliminary data.</text>
</comment>
<dbReference type="PANTHER" id="PTHR43712:SF2">
    <property type="entry name" value="O-METHYLTRANSFERASE CICE"/>
    <property type="match status" value="1"/>
</dbReference>
<organism evidence="6 7">
    <name type="scientific">Laspinema olomoucense D3b</name>
    <dbReference type="NCBI Taxonomy" id="2953688"/>
    <lineage>
        <taxon>Bacteria</taxon>
        <taxon>Bacillati</taxon>
        <taxon>Cyanobacteriota</taxon>
        <taxon>Cyanophyceae</taxon>
        <taxon>Oscillatoriophycideae</taxon>
        <taxon>Oscillatoriales</taxon>
        <taxon>Laspinemataceae</taxon>
        <taxon>Laspinema</taxon>
        <taxon>Laspinema olomoucense</taxon>
    </lineage>
</organism>
<keyword evidence="1 6" id="KW-0489">Methyltransferase</keyword>
<dbReference type="SUPFAM" id="SSF53335">
    <property type="entry name" value="S-adenosyl-L-methionine-dependent methyltransferases"/>
    <property type="match status" value="1"/>
</dbReference>
<accession>A0ABT2NGQ7</accession>
<dbReference type="Gene3D" id="1.10.10.10">
    <property type="entry name" value="Winged helix-like DNA-binding domain superfamily/Winged helix DNA-binding domain"/>
    <property type="match status" value="1"/>
</dbReference>
<name>A0ABT2NGQ7_9CYAN</name>
<dbReference type="InterPro" id="IPR016461">
    <property type="entry name" value="COMT-like"/>
</dbReference>
<dbReference type="Gene3D" id="3.40.50.150">
    <property type="entry name" value="Vaccinia Virus protein VP39"/>
    <property type="match status" value="1"/>
</dbReference>
<dbReference type="PROSITE" id="PS51683">
    <property type="entry name" value="SAM_OMT_II"/>
    <property type="match status" value="1"/>
</dbReference>
<dbReference type="InterPro" id="IPR036390">
    <property type="entry name" value="WH_DNA-bd_sf"/>
</dbReference>
<evidence type="ECO:0000259" key="5">
    <source>
        <dbReference type="Pfam" id="PF08100"/>
    </source>
</evidence>
<evidence type="ECO:0000313" key="7">
    <source>
        <dbReference type="Proteomes" id="UP001525961"/>
    </source>
</evidence>
<dbReference type="InterPro" id="IPR029063">
    <property type="entry name" value="SAM-dependent_MTases_sf"/>
</dbReference>
<dbReference type="InterPro" id="IPR012967">
    <property type="entry name" value="COMT_dimerisation"/>
</dbReference>
<keyword evidence="2" id="KW-0808">Transferase</keyword>
<dbReference type="CDD" id="cd02440">
    <property type="entry name" value="AdoMet_MTases"/>
    <property type="match status" value="1"/>
</dbReference>
<keyword evidence="3" id="KW-0949">S-adenosyl-L-methionine</keyword>
<dbReference type="GO" id="GO:0008168">
    <property type="term" value="F:methyltransferase activity"/>
    <property type="evidence" value="ECO:0007669"/>
    <property type="project" value="UniProtKB-KW"/>
</dbReference>
<protein>
    <submittedName>
        <fullName evidence="6">Methyltransferase domain-containing protein</fullName>
    </submittedName>
</protein>
<evidence type="ECO:0000256" key="1">
    <source>
        <dbReference type="ARBA" id="ARBA00022603"/>
    </source>
</evidence>
<sequence>MMPNPSLIMDTVRAYQKTAALSAAVTLDIFTTIAAGAQTAIAIADRSAASEKGIRILCDYLVIMGLLEKQEGLYSLTEDSATFLNRNSPAYLGGMVEWTARSQSVQASLTLADAVRKGGTALEGSDITTDHDKWIGFARGMMNMMKPLSETVAAVVSANSAQPGKVLDIAASHGMYGISIAKHHPQAEIYAVDWEEVLTVAAENAEAAGIASRYHLLPGSAFEVDFGNDYDLVLIPNFFHHFDLPTCQQFMEKVYSALKPGGRAVTVEFIPNPDRVTPPQAAGFSLTMLTMTPGGDAYTWAEFEQIFHNAGFERNELVALDPSPERAIISYK</sequence>
<dbReference type="GO" id="GO:0032259">
    <property type="term" value="P:methylation"/>
    <property type="evidence" value="ECO:0007669"/>
    <property type="project" value="UniProtKB-KW"/>
</dbReference>
<dbReference type="Proteomes" id="UP001525961">
    <property type="component" value="Unassembled WGS sequence"/>
</dbReference>
<dbReference type="Pfam" id="PF08100">
    <property type="entry name" value="Dimerisation"/>
    <property type="match status" value="1"/>
</dbReference>
<evidence type="ECO:0000313" key="6">
    <source>
        <dbReference type="EMBL" id="MCT7980925.1"/>
    </source>
</evidence>